<dbReference type="EMBL" id="WLYK01000001">
    <property type="protein sequence ID" value="MTD12996.1"/>
    <property type="molecule type" value="Genomic_DNA"/>
</dbReference>
<dbReference type="InterPro" id="IPR050187">
    <property type="entry name" value="Lipid_Phosphate_FormReg"/>
</dbReference>
<feature type="domain" description="DAGKc" evidence="3">
    <location>
        <begin position="1"/>
        <end position="135"/>
    </location>
</feature>
<evidence type="ECO:0000313" key="4">
    <source>
        <dbReference type="EMBL" id="MTD12996.1"/>
    </source>
</evidence>
<dbReference type="InterPro" id="IPR017438">
    <property type="entry name" value="ATP-NAD_kinase_N"/>
</dbReference>
<protein>
    <submittedName>
        <fullName evidence="4">Diacylglycerol kinase family lipid kinase</fullName>
    </submittedName>
</protein>
<reference evidence="4 5" key="1">
    <citation type="submission" date="2019-11" db="EMBL/GenBank/DDBJ databases">
        <authorList>
            <person name="Jiang L.-Q."/>
        </authorList>
    </citation>
    <scope>NUCLEOTIDE SEQUENCE [LARGE SCALE GENOMIC DNA]</scope>
    <source>
        <strain evidence="4 5">YIM 132087</strain>
    </source>
</reference>
<evidence type="ECO:0000256" key="1">
    <source>
        <dbReference type="ARBA" id="ARBA00001946"/>
    </source>
</evidence>
<keyword evidence="4" id="KW-0808">Transferase</keyword>
<evidence type="ECO:0000256" key="2">
    <source>
        <dbReference type="ARBA" id="ARBA00005983"/>
    </source>
</evidence>
<dbReference type="Pfam" id="PF00781">
    <property type="entry name" value="DAGK_cat"/>
    <property type="match status" value="1"/>
</dbReference>
<evidence type="ECO:0000313" key="5">
    <source>
        <dbReference type="Proteomes" id="UP000460221"/>
    </source>
</evidence>
<dbReference type="GO" id="GO:0005886">
    <property type="term" value="C:plasma membrane"/>
    <property type="evidence" value="ECO:0007669"/>
    <property type="project" value="TreeGrafter"/>
</dbReference>
<organism evidence="4 5">
    <name type="scientific">Nakamurella alba</name>
    <dbReference type="NCBI Taxonomy" id="2665158"/>
    <lineage>
        <taxon>Bacteria</taxon>
        <taxon>Bacillati</taxon>
        <taxon>Actinomycetota</taxon>
        <taxon>Actinomycetes</taxon>
        <taxon>Nakamurellales</taxon>
        <taxon>Nakamurellaceae</taxon>
        <taxon>Nakamurella</taxon>
    </lineage>
</organism>
<dbReference type="PROSITE" id="PS50146">
    <property type="entry name" value="DAGK"/>
    <property type="match status" value="1"/>
</dbReference>
<comment type="caution">
    <text evidence="4">The sequence shown here is derived from an EMBL/GenBank/DDBJ whole genome shotgun (WGS) entry which is preliminary data.</text>
</comment>
<dbReference type="InterPro" id="IPR001206">
    <property type="entry name" value="Diacylglycerol_kinase_cat_dom"/>
</dbReference>
<dbReference type="Gene3D" id="3.40.50.10330">
    <property type="entry name" value="Probable inorganic polyphosphate/atp-NAD kinase, domain 1"/>
    <property type="match status" value="1"/>
</dbReference>
<dbReference type="Proteomes" id="UP000460221">
    <property type="component" value="Unassembled WGS sequence"/>
</dbReference>
<dbReference type="PANTHER" id="PTHR12358">
    <property type="entry name" value="SPHINGOSINE KINASE"/>
    <property type="match status" value="1"/>
</dbReference>
<dbReference type="Gene3D" id="2.60.200.40">
    <property type="match status" value="1"/>
</dbReference>
<accession>A0A7K1FFZ9</accession>
<dbReference type="SUPFAM" id="SSF111331">
    <property type="entry name" value="NAD kinase/diacylglycerol kinase-like"/>
    <property type="match status" value="1"/>
</dbReference>
<comment type="cofactor">
    <cofactor evidence="1">
        <name>Mg(2+)</name>
        <dbReference type="ChEBI" id="CHEBI:18420"/>
    </cofactor>
</comment>
<dbReference type="InterPro" id="IPR016064">
    <property type="entry name" value="NAD/diacylglycerol_kinase_sf"/>
</dbReference>
<name>A0A7K1FFZ9_9ACTN</name>
<dbReference type="RefSeq" id="WP_154767849.1">
    <property type="nucleotide sequence ID" value="NZ_WLYK01000001.1"/>
</dbReference>
<dbReference type="SMART" id="SM00046">
    <property type="entry name" value="DAGKc"/>
    <property type="match status" value="1"/>
</dbReference>
<keyword evidence="5" id="KW-1185">Reference proteome</keyword>
<sequence>MRAVLVVNPHATSTTGRRRDLLAHALASELRLAVEQTNGRGHASELAARATEAGADLVVVHGGDGTVNEVVNGIMKAGTGTRPMIAVVPGGSTNVFARALGVDPDPTGATEQILEALAERRLPRRISLGLADDRYFTFNAGLGLDAEVVHAVEEVRGSGRAISNSLHVRKTLRHYLTGHGRTARLTLELPGREPIPGVHLAFVSNVDPWTYWEKRAIRTNPGTTADGGLGVFALTSMKVPTVARVVGQLLRSGEAPPRAGALIREDDVPSAHVRCSEPVGLQVDGDYLGTRSEVRFRSVPGALGLFGPPAETDTPAAGD</sequence>
<gene>
    <name evidence="4" type="ORF">GIS00_03425</name>
</gene>
<dbReference type="AlphaFoldDB" id="A0A7K1FFZ9"/>
<evidence type="ECO:0000259" key="3">
    <source>
        <dbReference type="PROSITE" id="PS50146"/>
    </source>
</evidence>
<dbReference type="GO" id="GO:0004143">
    <property type="term" value="F:ATP-dependent diacylglycerol kinase activity"/>
    <property type="evidence" value="ECO:0007669"/>
    <property type="project" value="TreeGrafter"/>
</dbReference>
<comment type="similarity">
    <text evidence="2">Belongs to the diacylglycerol/lipid kinase family.</text>
</comment>
<dbReference type="PANTHER" id="PTHR12358:SF106">
    <property type="entry name" value="LIPID KINASE YEGS"/>
    <property type="match status" value="1"/>
</dbReference>
<keyword evidence="4" id="KW-0418">Kinase</keyword>
<proteinExistence type="inferred from homology"/>